<organism evidence="2 3">
    <name type="scientific">Trabulsiella guamensis ATCC 49490</name>
    <dbReference type="NCBI Taxonomy" id="1005994"/>
    <lineage>
        <taxon>Bacteria</taxon>
        <taxon>Pseudomonadati</taxon>
        <taxon>Pseudomonadota</taxon>
        <taxon>Gammaproteobacteria</taxon>
        <taxon>Enterobacterales</taxon>
        <taxon>Enterobacteriaceae</taxon>
        <taxon>Trabulsiella</taxon>
    </lineage>
</organism>
<protein>
    <submittedName>
        <fullName evidence="2">Uncharacterized protein</fullName>
    </submittedName>
</protein>
<dbReference type="OrthoDB" id="6631003at2"/>
<comment type="caution">
    <text evidence="2">The sequence shown here is derived from an EMBL/GenBank/DDBJ whole genome shotgun (WGS) entry which is preliminary data.</text>
</comment>
<evidence type="ECO:0000313" key="3">
    <source>
        <dbReference type="Proteomes" id="UP000028630"/>
    </source>
</evidence>
<gene>
    <name evidence="2" type="ORF">GTGU_04361</name>
</gene>
<evidence type="ECO:0000313" key="2">
    <source>
        <dbReference type="EMBL" id="KFB98902.1"/>
    </source>
</evidence>
<dbReference type="EMBL" id="JMTB01000120">
    <property type="protein sequence ID" value="KFB98902.1"/>
    <property type="molecule type" value="Genomic_DNA"/>
</dbReference>
<accession>A0A084ZN58</accession>
<keyword evidence="3" id="KW-1185">Reference proteome</keyword>
<dbReference type="Proteomes" id="UP000028630">
    <property type="component" value="Unassembled WGS sequence"/>
</dbReference>
<proteinExistence type="predicted"/>
<feature type="compositionally biased region" description="Basic residues" evidence="1">
    <location>
        <begin position="1"/>
        <end position="12"/>
    </location>
</feature>
<sequence length="215" mass="25329">MDDRKHTRKNGTARRAPNEGERWTTAELRFLKKHYHRMRTADIALRLKRTPGAIYTMVRKLGYSDNVRPWTDTENEILRHYGENGAPMKDILLALPGRSQSAVLSRMRKIRLIRRRWRPDELALLKQYFEAEGVSIISRLPGRSESAIRNQARLLGLESPSIRHQTRWTKQELSLLRRKQHLPLAELSRLFPDRNTSSVQQVRIRLKRHQASQKK</sequence>
<evidence type="ECO:0000256" key="1">
    <source>
        <dbReference type="SAM" id="MobiDB-lite"/>
    </source>
</evidence>
<reference evidence="3" key="1">
    <citation type="submission" date="2014-05" db="EMBL/GenBank/DDBJ databases">
        <title>ATOL: Assembling a taxonomically balanced genome-scale reconstruction of the evolutionary history of the Enterobacteriaceae.</title>
        <authorList>
            <person name="Plunkett G. III"/>
            <person name="Neeno-Eckwall E.C."/>
            <person name="Glasner J.D."/>
            <person name="Perna N.T."/>
        </authorList>
    </citation>
    <scope>NUCLEOTIDE SEQUENCE [LARGE SCALE GENOMIC DNA]</scope>
    <source>
        <strain evidence="3">ATCC 49490</strain>
    </source>
</reference>
<name>A0A084ZN58_9ENTR</name>
<dbReference type="AlphaFoldDB" id="A0A084ZN58"/>
<dbReference type="eggNOG" id="ENOG50330G4">
    <property type="taxonomic scope" value="Bacteria"/>
</dbReference>
<dbReference type="RefSeq" id="WP_156964229.1">
    <property type="nucleotide sequence ID" value="NZ_JMTB01000120.1"/>
</dbReference>
<feature type="region of interest" description="Disordered" evidence="1">
    <location>
        <begin position="1"/>
        <end position="20"/>
    </location>
</feature>